<feature type="region of interest" description="Disordered" evidence="5">
    <location>
        <begin position="23"/>
        <end position="49"/>
    </location>
</feature>
<dbReference type="PROSITE" id="PS00463">
    <property type="entry name" value="ZN2_CY6_FUNGAL_1"/>
    <property type="match status" value="1"/>
</dbReference>
<dbReference type="Proteomes" id="UP000800200">
    <property type="component" value="Unassembled WGS sequence"/>
</dbReference>
<keyword evidence="2" id="KW-0479">Metal-binding</keyword>
<dbReference type="GO" id="GO:0005634">
    <property type="term" value="C:nucleus"/>
    <property type="evidence" value="ECO:0007669"/>
    <property type="project" value="UniProtKB-SubCell"/>
</dbReference>
<reference evidence="7" key="1">
    <citation type="journal article" date="2020" name="Stud. Mycol.">
        <title>101 Dothideomycetes genomes: a test case for predicting lifestyles and emergence of pathogens.</title>
        <authorList>
            <person name="Haridas S."/>
            <person name="Albert R."/>
            <person name="Binder M."/>
            <person name="Bloem J."/>
            <person name="Labutti K."/>
            <person name="Salamov A."/>
            <person name="Andreopoulos B."/>
            <person name="Baker S."/>
            <person name="Barry K."/>
            <person name="Bills G."/>
            <person name="Bluhm B."/>
            <person name="Cannon C."/>
            <person name="Castanera R."/>
            <person name="Culley D."/>
            <person name="Daum C."/>
            <person name="Ezra D."/>
            <person name="Gonzalez J."/>
            <person name="Henrissat B."/>
            <person name="Kuo A."/>
            <person name="Liang C."/>
            <person name="Lipzen A."/>
            <person name="Lutzoni F."/>
            <person name="Magnuson J."/>
            <person name="Mondo S."/>
            <person name="Nolan M."/>
            <person name="Ohm R."/>
            <person name="Pangilinan J."/>
            <person name="Park H.-J."/>
            <person name="Ramirez L."/>
            <person name="Alfaro M."/>
            <person name="Sun H."/>
            <person name="Tritt A."/>
            <person name="Yoshinaga Y."/>
            <person name="Zwiers L.-H."/>
            <person name="Turgeon B."/>
            <person name="Goodwin S."/>
            <person name="Spatafora J."/>
            <person name="Crous P."/>
            <person name="Grigoriev I."/>
        </authorList>
    </citation>
    <scope>NUCLEOTIDE SEQUENCE</scope>
    <source>
        <strain evidence="7">CBS 207.26</strain>
    </source>
</reference>
<evidence type="ECO:0000259" key="6">
    <source>
        <dbReference type="PROSITE" id="PS50048"/>
    </source>
</evidence>
<dbReference type="GO" id="GO:0003677">
    <property type="term" value="F:DNA binding"/>
    <property type="evidence" value="ECO:0007669"/>
    <property type="project" value="UniProtKB-KW"/>
</dbReference>
<dbReference type="AlphaFoldDB" id="A0A6A6DJW5"/>
<dbReference type="InterPro" id="IPR036864">
    <property type="entry name" value="Zn2-C6_fun-type_DNA-bd_sf"/>
</dbReference>
<dbReference type="InterPro" id="IPR001138">
    <property type="entry name" value="Zn2Cys6_DnaBD"/>
</dbReference>
<feature type="compositionally biased region" description="Polar residues" evidence="5">
    <location>
        <begin position="169"/>
        <end position="178"/>
    </location>
</feature>
<dbReference type="GO" id="GO:0000981">
    <property type="term" value="F:DNA-binding transcription factor activity, RNA polymerase II-specific"/>
    <property type="evidence" value="ECO:0007669"/>
    <property type="project" value="InterPro"/>
</dbReference>
<dbReference type="PANTHER" id="PTHR46910:SF3">
    <property type="entry name" value="HALOTOLERANCE PROTEIN 9-RELATED"/>
    <property type="match status" value="1"/>
</dbReference>
<proteinExistence type="predicted"/>
<keyword evidence="8" id="KW-1185">Reference proteome</keyword>
<dbReference type="Gene3D" id="4.10.240.10">
    <property type="entry name" value="Zn(2)-C6 fungal-type DNA-binding domain"/>
    <property type="match status" value="1"/>
</dbReference>
<dbReference type="CDD" id="cd00067">
    <property type="entry name" value="GAL4"/>
    <property type="match status" value="1"/>
</dbReference>
<name>A0A6A6DJW5_9PEZI</name>
<dbReference type="GO" id="GO:0008270">
    <property type="term" value="F:zinc ion binding"/>
    <property type="evidence" value="ECO:0007669"/>
    <property type="project" value="InterPro"/>
</dbReference>
<comment type="subcellular location">
    <subcellularLocation>
        <location evidence="1">Nucleus</location>
    </subcellularLocation>
</comment>
<dbReference type="PANTHER" id="PTHR46910">
    <property type="entry name" value="TRANSCRIPTION FACTOR PDR1"/>
    <property type="match status" value="1"/>
</dbReference>
<dbReference type="SMART" id="SM00066">
    <property type="entry name" value="GAL4"/>
    <property type="match status" value="1"/>
</dbReference>
<keyword evidence="3" id="KW-0238">DNA-binding</keyword>
<keyword evidence="4" id="KW-0539">Nucleus</keyword>
<dbReference type="SUPFAM" id="SSF57701">
    <property type="entry name" value="Zn2/Cys6 DNA-binding domain"/>
    <property type="match status" value="1"/>
</dbReference>
<sequence>MSSSQPPPSYPVQTILGCLQPGLQADDSLSSYPITTRPENPTPNSRRRKRGVYIPKACDTCRRRKIKCGGEHPCAPCARKKLDCLYQGRRPLRPDKVIEDIHLRVKMLSLEMEQLKEINRKIDRMTFRGNSGDSSDPGAHAALEQRTADEQPPENPESPTPVSGPPTQAPHSAPLLNTSGSSLNAFDPICATSPSKERHYLIPVIQRIKVRGVDTMLGFRISIPGTCLSTMTDKQRKCISYNSNPMSRILYCLTDYIYGSGQTYFNDTQIEVQSILEDGIRPFAGSILPTISHSGPKKRLVELRDRGRRNSRTGSVWQLDSGMMASDIELYLMQEAAKQQAGSDLIECLWRGFHLFVAWYYIT</sequence>
<dbReference type="OrthoDB" id="3621423at2759"/>
<feature type="region of interest" description="Disordered" evidence="5">
    <location>
        <begin position="126"/>
        <end position="178"/>
    </location>
</feature>
<feature type="domain" description="Zn(2)-C6 fungal-type" evidence="6">
    <location>
        <begin position="57"/>
        <end position="86"/>
    </location>
</feature>
<dbReference type="PROSITE" id="PS50048">
    <property type="entry name" value="ZN2_CY6_FUNGAL_2"/>
    <property type="match status" value="1"/>
</dbReference>
<organism evidence="7 8">
    <name type="scientific">Zopfia rhizophila CBS 207.26</name>
    <dbReference type="NCBI Taxonomy" id="1314779"/>
    <lineage>
        <taxon>Eukaryota</taxon>
        <taxon>Fungi</taxon>
        <taxon>Dikarya</taxon>
        <taxon>Ascomycota</taxon>
        <taxon>Pezizomycotina</taxon>
        <taxon>Dothideomycetes</taxon>
        <taxon>Dothideomycetes incertae sedis</taxon>
        <taxon>Zopfiaceae</taxon>
        <taxon>Zopfia</taxon>
    </lineage>
</organism>
<protein>
    <recommendedName>
        <fullName evidence="6">Zn(2)-C6 fungal-type domain-containing protein</fullName>
    </recommendedName>
</protein>
<dbReference type="InterPro" id="IPR050987">
    <property type="entry name" value="AtrR-like"/>
</dbReference>
<evidence type="ECO:0000313" key="7">
    <source>
        <dbReference type="EMBL" id="KAF2178748.1"/>
    </source>
</evidence>
<evidence type="ECO:0000256" key="4">
    <source>
        <dbReference type="ARBA" id="ARBA00023242"/>
    </source>
</evidence>
<feature type="compositionally biased region" description="Pro residues" evidence="5">
    <location>
        <begin position="153"/>
        <end position="168"/>
    </location>
</feature>
<evidence type="ECO:0000256" key="1">
    <source>
        <dbReference type="ARBA" id="ARBA00004123"/>
    </source>
</evidence>
<accession>A0A6A6DJW5</accession>
<evidence type="ECO:0000256" key="5">
    <source>
        <dbReference type="SAM" id="MobiDB-lite"/>
    </source>
</evidence>
<evidence type="ECO:0000313" key="8">
    <source>
        <dbReference type="Proteomes" id="UP000800200"/>
    </source>
</evidence>
<dbReference type="Pfam" id="PF00172">
    <property type="entry name" value="Zn_clus"/>
    <property type="match status" value="1"/>
</dbReference>
<evidence type="ECO:0000256" key="3">
    <source>
        <dbReference type="ARBA" id="ARBA00023125"/>
    </source>
</evidence>
<feature type="compositionally biased region" description="Polar residues" evidence="5">
    <location>
        <begin position="27"/>
        <end position="44"/>
    </location>
</feature>
<gene>
    <name evidence="7" type="ORF">K469DRAFT_695271</name>
</gene>
<dbReference type="EMBL" id="ML994673">
    <property type="protein sequence ID" value="KAF2178748.1"/>
    <property type="molecule type" value="Genomic_DNA"/>
</dbReference>
<evidence type="ECO:0000256" key="2">
    <source>
        <dbReference type="ARBA" id="ARBA00022723"/>
    </source>
</evidence>